<proteinExistence type="predicted"/>
<dbReference type="Pfam" id="PF05088">
    <property type="entry name" value="Bac_GDH_CD"/>
    <property type="match status" value="1"/>
</dbReference>
<feature type="domain" description="NAD-glutamate dehydrogenase ACT2" evidence="5">
    <location>
        <begin position="417"/>
        <end position="495"/>
    </location>
</feature>
<evidence type="ECO:0000259" key="4">
    <source>
        <dbReference type="Pfam" id="PF21075"/>
    </source>
</evidence>
<dbReference type="Pfam" id="PF21074">
    <property type="entry name" value="GDH_C"/>
    <property type="match status" value="1"/>
</dbReference>
<reference evidence="6 7" key="1">
    <citation type="journal article" date="2016" name="C (Basel)">
        <title>Selective Growth of and Electricity Production by Marine Exoelectrogenic Bacteria in Self-Aggregated Hydrogel of Microbially Reduced Graphene Oxide.</title>
        <authorList>
            <person name="Yoshida N."/>
            <person name="Goto Y."/>
            <person name="Miyata Y."/>
        </authorList>
    </citation>
    <scope>NUCLEOTIDE SEQUENCE [LARGE SCALE GENOMIC DNA]</scope>
    <source>
        <strain evidence="6 7">NIT-T3</strain>
    </source>
</reference>
<dbReference type="InterPro" id="IPR049062">
    <property type="entry name" value="NAD_Glu_DH_ACT2"/>
</dbReference>
<dbReference type="InterPro" id="IPR048381">
    <property type="entry name" value="GDH_C"/>
</dbReference>
<dbReference type="Gene3D" id="3.40.50.720">
    <property type="entry name" value="NAD(P)-binding Rossmann-like Domain"/>
    <property type="match status" value="1"/>
</dbReference>
<dbReference type="Pfam" id="PF21078">
    <property type="entry name" value="GDH_HM3"/>
    <property type="match status" value="1"/>
</dbReference>
<dbReference type="SUPFAM" id="SSF51735">
    <property type="entry name" value="NAD(P)-binding Rossmann-fold domains"/>
    <property type="match status" value="1"/>
</dbReference>
<dbReference type="Pfam" id="PF21076">
    <property type="entry name" value="GDH_ACT2"/>
    <property type="match status" value="1"/>
</dbReference>
<dbReference type="InterPro" id="IPR049059">
    <property type="entry name" value="NAD_Glu_DH_HM1"/>
</dbReference>
<feature type="domain" description="NAD-specific glutamate dehydrogenase C-terminal" evidence="3">
    <location>
        <begin position="1265"/>
        <end position="1595"/>
    </location>
</feature>
<dbReference type="InterPro" id="IPR024727">
    <property type="entry name" value="NAD_Glu_DH_N_ACT1"/>
</dbReference>
<accession>A0ABM8HTM5</accession>
<name>A0ABM8HTM5_9BACT</name>
<evidence type="ECO:0000313" key="7">
    <source>
        <dbReference type="Proteomes" id="UP001319827"/>
    </source>
</evidence>
<feature type="domain" description="NAD-glutamate dehydrogenase catalytic" evidence="2">
    <location>
        <begin position="731"/>
        <end position="1222"/>
    </location>
</feature>
<dbReference type="SUPFAM" id="SSF53223">
    <property type="entry name" value="Aminoacid dehydrogenase-like, N-terminal domain"/>
    <property type="match status" value="1"/>
</dbReference>
<dbReference type="Pfam" id="PF21075">
    <property type="entry name" value="GDH_ACT1"/>
    <property type="match status" value="1"/>
</dbReference>
<gene>
    <name evidence="6" type="ORF">DESUT3_23990</name>
</gene>
<dbReference type="InterPro" id="IPR007780">
    <property type="entry name" value="NAD_Glu_DH_bac"/>
</dbReference>
<evidence type="ECO:0000259" key="3">
    <source>
        <dbReference type="Pfam" id="PF21074"/>
    </source>
</evidence>
<dbReference type="InterPro" id="IPR028971">
    <property type="entry name" value="NAD-GDH_cat"/>
</dbReference>
<reference evidence="6 7" key="2">
    <citation type="journal article" date="2021" name="Int. J. Syst. Evol. Microbiol.">
        <title>Isolation and Polyphasic Characterization of Desulfuromonas versatilis sp. Nov., an Electrogenic Bacteria Capable of Versatile Metabolism Isolated from a Graphene Oxide-Reducing Enrichment Culture.</title>
        <authorList>
            <person name="Xie L."/>
            <person name="Yoshida N."/>
            <person name="Ishii S."/>
            <person name="Meng L."/>
        </authorList>
    </citation>
    <scope>NUCLEOTIDE SEQUENCE [LARGE SCALE GENOMIC DNA]</scope>
    <source>
        <strain evidence="6 7">NIT-T3</strain>
    </source>
</reference>
<protein>
    <submittedName>
        <fullName evidence="6">Glutamate dehydrogenase</fullName>
    </submittedName>
</protein>
<organism evidence="6 7">
    <name type="scientific">Desulfuromonas versatilis</name>
    <dbReference type="NCBI Taxonomy" id="2802975"/>
    <lineage>
        <taxon>Bacteria</taxon>
        <taxon>Pseudomonadati</taxon>
        <taxon>Thermodesulfobacteriota</taxon>
        <taxon>Desulfuromonadia</taxon>
        <taxon>Desulfuromonadales</taxon>
        <taxon>Desulfuromonadaceae</taxon>
        <taxon>Desulfuromonas</taxon>
    </lineage>
</organism>
<sequence>MFFGSLNLPEDAMKILFEPPGNLISHEDLAKKASEVFALLEGETGGERFACLKSLGEILLACTPFSYLAPPSARQLADWVKEFLLFIESRRDEVAVRLVPFGDKGHTLLLTNCPDVPYLVDSLQAYLARQQVRFQVLSHPIIRVRRTKGELTRLAGLDGEGSKESFIVIELEGVGEEHYAGIEQGVVEIFQSALVVARDHKELSRRLKEMVKLPEMAPFGDFMRWLEADNFLVFSYRRLQVSKARGRGCSVQEVDGSSLGIPSDPAKLDCREQRGLEEFEPFFRQRLLRDSDVVAEEIERTSPVHRDDRLVYLGFREKISAGRWDEHQFLGLFPQKASDELTTAIASLRKRIEKALETLGIPKNCHDYRKTMAILNTFPKLELFFMEAEELAQTVRSFTLLYRQGAVKVVAARSLAVRGLTLLVIMPRAFYSTEYSSRIETYLRRFFKSPSAKSKIIHISTDYLSLHVSVLPGQDEIHLDLDRLERGLTNITRPWILRLRKLLDRAHGDLEGGRLWRKYSQSFSREYRTLVHPRFAIRDIDGIEKVFESGEELFDLWGPFQEQGEYFRLQYYSPQKSFLNELMPLLENLNLWVIDEVDFSISLEGKEIYIKSFAIRPAPEVKRRLYAMRAKLLEALGALRRGEAENDFLNRLLPLTGLSWRDIDVFRGYRNYYFQLGSPYTKRRVAFALINNPQAAKLLFRYFEARFRLDPALADPMQREEQALSPIRQQLIEALAAVKDVNEDNILRTLFNLIDSTVRTNFFLRRERPDYFFSFKISAIGIIDMPAPRPLYEIYVHSADMEGIHLRGGKVARGGLRWSDRPDDFRTEILGLMKTQMTKNALIVPVGSKGGFVVKTPFTTREQGAALSKAAYQTLIRGLLDLTDNRVGEGIVRPTGIVTYDEEDPYLVVAADKGTAHLPDTANAISAEYGFWLDDAFASGGSRGYDHKVLGITARGAWECVKRHFRELDRDIQSQPFTVVGIGDMSGDVFGNGMLLSRQIRLLAAFDHRHIFLDPDPDPEASFRERQRLFDLPRSSWDDYDRKLISEGGGVFPRDAKDIPLSPQVRQWLGIRHQSLDAQGLIRLLLGAEVDLLWNGGIGTYVKASTEKHEDVGDRANDGLRIDAGQLRAKVVGEGGNLGMTQKGRIEFALGGGRLNTDAVDNSAGVDCSDHEVNLKIFMRYLKENKVVEERQERDRLLLEVTEEVCRAVLDNNYGQSLCLSLDQARCAANVEPFLDLSDRLENVGMMDRRGEFLPTGKEIRFRKKQGYTRPELAILMAYSKMQLFQELLESDLPDQPGVQEYLLGYFPGPIRQRFEKLLGEHPLAREITATVITNTIVNQAGSAMLNRLSRQAGTSLIDAAAAYLSFDQVLQGAALRQGLFALDNKIPSRQQYQVLLRLEETLGHLCSWAMAQEMAVRPDPELVKDYAAKVQAFEKKLGGILPEADWQNCKDNAAELEEAGLPASLARQAAALPYLEDFLPVVSLMQQTGADLHSVARIYGEVRQLLAIRDCLRDAEAVQTRDRWDRMAYQAIRDGFQNAGYRLTLAVLQNAEGNPERYFARRRQQLKFYHKLREGLRGVTPVNYNPFTVLINALEGMLP</sequence>
<feature type="domain" description="NAD-glutamate dehydrogenase N-terminal ACT1" evidence="4">
    <location>
        <begin position="104"/>
        <end position="180"/>
    </location>
</feature>
<dbReference type="PANTHER" id="PTHR43403:SF1">
    <property type="entry name" value="NAD-SPECIFIC GLUTAMATE DEHYDROGENASE"/>
    <property type="match status" value="1"/>
</dbReference>
<dbReference type="Pfam" id="PF21073">
    <property type="entry name" value="GDH_HM1"/>
    <property type="match status" value="1"/>
</dbReference>
<dbReference type="Proteomes" id="UP001319827">
    <property type="component" value="Chromosome"/>
</dbReference>
<keyword evidence="7" id="KW-1185">Reference proteome</keyword>
<evidence type="ECO:0000256" key="1">
    <source>
        <dbReference type="ARBA" id="ARBA00023002"/>
    </source>
</evidence>
<dbReference type="EMBL" id="AP024355">
    <property type="protein sequence ID" value="BCR05330.1"/>
    <property type="molecule type" value="Genomic_DNA"/>
</dbReference>
<dbReference type="Pfam" id="PF21079">
    <property type="entry name" value="GDH_HM2"/>
    <property type="match status" value="1"/>
</dbReference>
<dbReference type="PANTHER" id="PTHR43403">
    <property type="entry name" value="NAD-SPECIFIC GLUTAMATE DEHYDROGENASE"/>
    <property type="match status" value="1"/>
</dbReference>
<dbReference type="InterPro" id="IPR049056">
    <property type="entry name" value="NAD_Glu_DH_HM3"/>
</dbReference>
<evidence type="ECO:0000313" key="6">
    <source>
        <dbReference type="EMBL" id="BCR05330.1"/>
    </source>
</evidence>
<keyword evidence="1" id="KW-0560">Oxidoreductase</keyword>
<dbReference type="InterPro" id="IPR049058">
    <property type="entry name" value="NAD_Glu_DH_HM2"/>
</dbReference>
<dbReference type="PIRSF" id="PIRSF036761">
    <property type="entry name" value="GDH_Mll4104"/>
    <property type="match status" value="1"/>
</dbReference>
<dbReference type="InterPro" id="IPR046346">
    <property type="entry name" value="Aminoacid_DH-like_N_sf"/>
</dbReference>
<dbReference type="InterPro" id="IPR036291">
    <property type="entry name" value="NAD(P)-bd_dom_sf"/>
</dbReference>
<evidence type="ECO:0000259" key="5">
    <source>
        <dbReference type="Pfam" id="PF21076"/>
    </source>
</evidence>
<evidence type="ECO:0000259" key="2">
    <source>
        <dbReference type="Pfam" id="PF05088"/>
    </source>
</evidence>